<evidence type="ECO:0000313" key="2">
    <source>
        <dbReference type="EMBL" id="CAF4480748.1"/>
    </source>
</evidence>
<gene>
    <name evidence="2" type="ORF">UJA718_LOCUS24904</name>
</gene>
<feature type="chain" id="PRO_5032317914" evidence="1">
    <location>
        <begin position="28"/>
        <end position="118"/>
    </location>
</feature>
<protein>
    <submittedName>
        <fullName evidence="2">Uncharacterized protein</fullName>
    </submittedName>
</protein>
<sequence length="118" mass="13889">MNSRFSVVRYMRIILLMMVSTSTNGDAAFVRITEKVLARILLTTNLVTVHNLIFQINSGMEPRAKRPESKIAEQHMKELYERFDNKQIDPQELLKELYLLSQMENKLEFYSLLIDYMA</sequence>
<name>A0A820UCX5_9BILA</name>
<keyword evidence="1" id="KW-0732">Signal</keyword>
<feature type="signal peptide" evidence="1">
    <location>
        <begin position="1"/>
        <end position="27"/>
    </location>
</feature>
<comment type="caution">
    <text evidence="2">The sequence shown here is derived from an EMBL/GenBank/DDBJ whole genome shotgun (WGS) entry which is preliminary data.</text>
</comment>
<evidence type="ECO:0000256" key="1">
    <source>
        <dbReference type="SAM" id="SignalP"/>
    </source>
</evidence>
<accession>A0A820UCX5</accession>
<keyword evidence="3" id="KW-1185">Reference proteome</keyword>
<dbReference type="EMBL" id="CAJOBP010005902">
    <property type="protein sequence ID" value="CAF4480748.1"/>
    <property type="molecule type" value="Genomic_DNA"/>
</dbReference>
<proteinExistence type="predicted"/>
<reference evidence="2" key="1">
    <citation type="submission" date="2021-02" db="EMBL/GenBank/DDBJ databases">
        <authorList>
            <person name="Nowell W R."/>
        </authorList>
    </citation>
    <scope>NUCLEOTIDE SEQUENCE</scope>
</reference>
<evidence type="ECO:0000313" key="3">
    <source>
        <dbReference type="Proteomes" id="UP000663873"/>
    </source>
</evidence>
<dbReference type="Proteomes" id="UP000663873">
    <property type="component" value="Unassembled WGS sequence"/>
</dbReference>
<organism evidence="2 3">
    <name type="scientific">Rotaria socialis</name>
    <dbReference type="NCBI Taxonomy" id="392032"/>
    <lineage>
        <taxon>Eukaryota</taxon>
        <taxon>Metazoa</taxon>
        <taxon>Spiralia</taxon>
        <taxon>Gnathifera</taxon>
        <taxon>Rotifera</taxon>
        <taxon>Eurotatoria</taxon>
        <taxon>Bdelloidea</taxon>
        <taxon>Philodinida</taxon>
        <taxon>Philodinidae</taxon>
        <taxon>Rotaria</taxon>
    </lineage>
</organism>
<dbReference type="AlphaFoldDB" id="A0A820UCX5"/>